<evidence type="ECO:0000313" key="1">
    <source>
        <dbReference type="EMBL" id="MCI36239.1"/>
    </source>
</evidence>
<comment type="caution">
    <text evidence="1">The sequence shown here is derived from an EMBL/GenBank/DDBJ whole genome shotgun (WGS) entry which is preliminary data.</text>
</comment>
<dbReference type="AlphaFoldDB" id="A0A392RJ15"/>
<evidence type="ECO:0000313" key="2">
    <source>
        <dbReference type="Proteomes" id="UP000265520"/>
    </source>
</evidence>
<organism evidence="1 2">
    <name type="scientific">Trifolium medium</name>
    <dbReference type="NCBI Taxonomy" id="97028"/>
    <lineage>
        <taxon>Eukaryota</taxon>
        <taxon>Viridiplantae</taxon>
        <taxon>Streptophyta</taxon>
        <taxon>Embryophyta</taxon>
        <taxon>Tracheophyta</taxon>
        <taxon>Spermatophyta</taxon>
        <taxon>Magnoliopsida</taxon>
        <taxon>eudicotyledons</taxon>
        <taxon>Gunneridae</taxon>
        <taxon>Pentapetalae</taxon>
        <taxon>rosids</taxon>
        <taxon>fabids</taxon>
        <taxon>Fabales</taxon>
        <taxon>Fabaceae</taxon>
        <taxon>Papilionoideae</taxon>
        <taxon>50 kb inversion clade</taxon>
        <taxon>NPAAA clade</taxon>
        <taxon>Hologalegina</taxon>
        <taxon>IRL clade</taxon>
        <taxon>Trifolieae</taxon>
        <taxon>Trifolium</taxon>
    </lineage>
</organism>
<dbReference type="EMBL" id="LXQA010231947">
    <property type="protein sequence ID" value="MCI36239.1"/>
    <property type="molecule type" value="Genomic_DNA"/>
</dbReference>
<protein>
    <submittedName>
        <fullName evidence="1">Gag-pol polyprotein</fullName>
    </submittedName>
</protein>
<feature type="non-terminal residue" evidence="1">
    <location>
        <position position="113"/>
    </location>
</feature>
<accession>A0A392RJ15</accession>
<reference evidence="1 2" key="1">
    <citation type="journal article" date="2018" name="Front. Plant Sci.">
        <title>Red Clover (Trifolium pratense) and Zigzag Clover (T. medium) - A Picture of Genomic Similarities and Differences.</title>
        <authorList>
            <person name="Dluhosova J."/>
            <person name="Istvanek J."/>
            <person name="Nedelnik J."/>
            <person name="Repkova J."/>
        </authorList>
    </citation>
    <scope>NUCLEOTIDE SEQUENCE [LARGE SCALE GENOMIC DNA]</scope>
    <source>
        <strain evidence="2">cv. 10/8</strain>
        <tissue evidence="1">Leaf</tissue>
    </source>
</reference>
<keyword evidence="2" id="KW-1185">Reference proteome</keyword>
<name>A0A392RJ15_9FABA</name>
<dbReference type="Proteomes" id="UP000265520">
    <property type="component" value="Unassembled WGS sequence"/>
</dbReference>
<proteinExistence type="predicted"/>
<sequence>PLLLDGSNYDYWKSRIVAFLKSIDSKTWKAVVKGWEHPVVTDKDGNKTTELKSEEDWSKEEDELAIGNSKALNALFNGVDKNMFGLIKKCTVAKVKMSRLQLLTTMFENLRMK</sequence>
<feature type="non-terminal residue" evidence="1">
    <location>
        <position position="1"/>
    </location>
</feature>